<gene>
    <name evidence="10" type="ORF">IAC39_01820</name>
</gene>
<evidence type="ECO:0000259" key="8">
    <source>
        <dbReference type="PROSITE" id="PS50893"/>
    </source>
</evidence>
<dbReference type="Proteomes" id="UP000824136">
    <property type="component" value="Unassembled WGS sequence"/>
</dbReference>
<organism evidence="10 11">
    <name type="scientific">Candidatus Faeciplasma pullistercoris</name>
    <dbReference type="NCBI Taxonomy" id="2840800"/>
    <lineage>
        <taxon>Bacteria</taxon>
        <taxon>Bacillati</taxon>
        <taxon>Bacillota</taxon>
        <taxon>Clostridia</taxon>
        <taxon>Eubacteriales</taxon>
        <taxon>Oscillospiraceae</taxon>
        <taxon>Oscillospiraceae incertae sedis</taxon>
        <taxon>Candidatus Faeciplasma</taxon>
    </lineage>
</organism>
<dbReference type="InterPro" id="IPR027417">
    <property type="entry name" value="P-loop_NTPase"/>
</dbReference>
<comment type="subcellular location">
    <subcellularLocation>
        <location evidence="1">Cell membrane</location>
        <topology evidence="1">Multi-pass membrane protein</topology>
    </subcellularLocation>
</comment>
<keyword evidence="5 7" id="KW-1133">Transmembrane helix</keyword>
<dbReference type="CDD" id="cd07346">
    <property type="entry name" value="ABC_6TM_exporters"/>
    <property type="match status" value="1"/>
</dbReference>
<dbReference type="SMART" id="SM00382">
    <property type="entry name" value="AAA"/>
    <property type="match status" value="1"/>
</dbReference>
<reference evidence="10" key="1">
    <citation type="submission" date="2020-10" db="EMBL/GenBank/DDBJ databases">
        <authorList>
            <person name="Gilroy R."/>
        </authorList>
    </citation>
    <scope>NUCLEOTIDE SEQUENCE</scope>
    <source>
        <strain evidence="10">CHK33-4379</strain>
    </source>
</reference>
<dbReference type="SUPFAM" id="SSF52540">
    <property type="entry name" value="P-loop containing nucleoside triphosphate hydrolases"/>
    <property type="match status" value="1"/>
</dbReference>
<keyword evidence="4 10" id="KW-0067">ATP-binding</keyword>
<dbReference type="GO" id="GO:0005886">
    <property type="term" value="C:plasma membrane"/>
    <property type="evidence" value="ECO:0007669"/>
    <property type="project" value="UniProtKB-SubCell"/>
</dbReference>
<reference evidence="10" key="2">
    <citation type="journal article" date="2021" name="PeerJ">
        <title>Extensive microbial diversity within the chicken gut microbiome revealed by metagenomics and culture.</title>
        <authorList>
            <person name="Gilroy R."/>
            <person name="Ravi A."/>
            <person name="Getino M."/>
            <person name="Pursley I."/>
            <person name="Horton D.L."/>
            <person name="Alikhan N.F."/>
            <person name="Baker D."/>
            <person name="Gharbi K."/>
            <person name="Hall N."/>
            <person name="Watson M."/>
            <person name="Adriaenssens E.M."/>
            <person name="Foster-Nyarko E."/>
            <person name="Jarju S."/>
            <person name="Secka A."/>
            <person name="Antonio M."/>
            <person name="Oren A."/>
            <person name="Chaudhuri R.R."/>
            <person name="La Ragione R."/>
            <person name="Hildebrand F."/>
            <person name="Pallen M.J."/>
        </authorList>
    </citation>
    <scope>NUCLEOTIDE SEQUENCE</scope>
    <source>
        <strain evidence="10">CHK33-4379</strain>
    </source>
</reference>
<feature type="domain" description="ABC transmembrane type-1" evidence="9">
    <location>
        <begin position="42"/>
        <end position="321"/>
    </location>
</feature>
<sequence length="589" mass="65148">MLRVIGKIKKFIEKLHGDSFKAFMEEVRWIYGYTLRNKGAVIWYIFTGVLSTVLGLAAGYTSKLIIDAVTGKQTDLILVAAISYVGMQVFQIIVNALTGRVSLKIKLRVNLELRREVFDKIMLADWENVSAFHSGDLLNRLNGDVDAVSGSVVNLMPSFITSAVQFIGAFAMIFYYDPVLAFLSLMSAPFMFLASRVMMTKMRSFSLKIRQASSDMMAYNEEAFQNIQYIKSFGLINRFSEGFSKEQDKYRDVQLEYNRFSIAATVSLSFVGLFVSGLTFGWGAYRLWTDAITYGTLMLFMQMSGSLSGAFSGMVRFFPNLIYATASAGRIIEVTKIPAEQDVSAEEAQRFAKETGSDGVSVILDNVSFAYSGGDEVLESASLSAYPNKITALVGSSGEGKTTVFRILLGLVGVSSGSARLESKHGEIDISTATRRLFALVPQGNTMMSGTVAENLRLINDKATDEEIWEALKTACADEFVRELPEGIDTYLRERGVGLSEGQLQRLAIARALLCDAPILLLDESTSALDPDTEKRLMENISRMKRKRTCIIITHREGILSICDGVYRAVDRKLVKEEPNDVLPPASQS</sequence>
<dbReference type="Pfam" id="PF00005">
    <property type="entry name" value="ABC_tran"/>
    <property type="match status" value="1"/>
</dbReference>
<evidence type="ECO:0000256" key="7">
    <source>
        <dbReference type="SAM" id="Phobius"/>
    </source>
</evidence>
<feature type="transmembrane region" description="Helical" evidence="7">
    <location>
        <begin position="260"/>
        <end position="285"/>
    </location>
</feature>
<evidence type="ECO:0000256" key="1">
    <source>
        <dbReference type="ARBA" id="ARBA00004651"/>
    </source>
</evidence>
<evidence type="ECO:0000256" key="4">
    <source>
        <dbReference type="ARBA" id="ARBA00022840"/>
    </source>
</evidence>
<dbReference type="InterPro" id="IPR036640">
    <property type="entry name" value="ABC1_TM_sf"/>
</dbReference>
<evidence type="ECO:0000256" key="6">
    <source>
        <dbReference type="ARBA" id="ARBA00023136"/>
    </source>
</evidence>
<keyword evidence="2 7" id="KW-0812">Transmembrane</keyword>
<dbReference type="PANTHER" id="PTHR24221:SF654">
    <property type="entry name" value="ATP-BINDING CASSETTE SUB-FAMILY B MEMBER 6"/>
    <property type="match status" value="1"/>
</dbReference>
<dbReference type="GO" id="GO:0140359">
    <property type="term" value="F:ABC-type transporter activity"/>
    <property type="evidence" value="ECO:0007669"/>
    <property type="project" value="InterPro"/>
</dbReference>
<comment type="caution">
    <text evidence="10">The sequence shown here is derived from an EMBL/GenBank/DDBJ whole genome shotgun (WGS) entry which is preliminary data.</text>
</comment>
<dbReference type="EMBL" id="DVLL01000008">
    <property type="protein sequence ID" value="HIT58448.1"/>
    <property type="molecule type" value="Genomic_DNA"/>
</dbReference>
<dbReference type="GO" id="GO:0005524">
    <property type="term" value="F:ATP binding"/>
    <property type="evidence" value="ECO:0007669"/>
    <property type="project" value="UniProtKB-KW"/>
</dbReference>
<dbReference type="InterPro" id="IPR039421">
    <property type="entry name" value="Type_1_exporter"/>
</dbReference>
<dbReference type="GO" id="GO:0016887">
    <property type="term" value="F:ATP hydrolysis activity"/>
    <property type="evidence" value="ECO:0007669"/>
    <property type="project" value="InterPro"/>
</dbReference>
<dbReference type="AlphaFoldDB" id="A0A9D1KL20"/>
<feature type="transmembrane region" description="Helical" evidence="7">
    <location>
        <begin position="291"/>
        <end position="311"/>
    </location>
</feature>
<dbReference type="InterPro" id="IPR003593">
    <property type="entry name" value="AAA+_ATPase"/>
</dbReference>
<dbReference type="PANTHER" id="PTHR24221">
    <property type="entry name" value="ATP-BINDING CASSETTE SUB-FAMILY B"/>
    <property type="match status" value="1"/>
</dbReference>
<dbReference type="Pfam" id="PF00664">
    <property type="entry name" value="ABC_membrane"/>
    <property type="match status" value="1"/>
</dbReference>
<dbReference type="InterPro" id="IPR003439">
    <property type="entry name" value="ABC_transporter-like_ATP-bd"/>
</dbReference>
<evidence type="ECO:0000256" key="3">
    <source>
        <dbReference type="ARBA" id="ARBA00022741"/>
    </source>
</evidence>
<dbReference type="Gene3D" id="3.40.50.300">
    <property type="entry name" value="P-loop containing nucleotide triphosphate hydrolases"/>
    <property type="match status" value="1"/>
</dbReference>
<evidence type="ECO:0000313" key="11">
    <source>
        <dbReference type="Proteomes" id="UP000824136"/>
    </source>
</evidence>
<dbReference type="PROSITE" id="PS50929">
    <property type="entry name" value="ABC_TM1F"/>
    <property type="match status" value="1"/>
</dbReference>
<feature type="transmembrane region" description="Helical" evidence="7">
    <location>
        <begin position="76"/>
        <end position="98"/>
    </location>
</feature>
<dbReference type="Gene3D" id="1.20.1560.10">
    <property type="entry name" value="ABC transporter type 1, transmembrane domain"/>
    <property type="match status" value="1"/>
</dbReference>
<dbReference type="PROSITE" id="PS50893">
    <property type="entry name" value="ABC_TRANSPORTER_2"/>
    <property type="match status" value="1"/>
</dbReference>
<keyword evidence="6 7" id="KW-0472">Membrane</keyword>
<dbReference type="SUPFAM" id="SSF90123">
    <property type="entry name" value="ABC transporter transmembrane region"/>
    <property type="match status" value="1"/>
</dbReference>
<feature type="transmembrane region" description="Helical" evidence="7">
    <location>
        <begin position="182"/>
        <end position="199"/>
    </location>
</feature>
<name>A0A9D1KL20_9FIRM</name>
<protein>
    <submittedName>
        <fullName evidence="10">ABC transporter ATP-binding protein</fullName>
    </submittedName>
</protein>
<evidence type="ECO:0000256" key="2">
    <source>
        <dbReference type="ARBA" id="ARBA00022692"/>
    </source>
</evidence>
<accession>A0A9D1KL20</accession>
<evidence type="ECO:0000259" key="9">
    <source>
        <dbReference type="PROSITE" id="PS50929"/>
    </source>
</evidence>
<feature type="domain" description="ABC transporter" evidence="8">
    <location>
        <begin position="362"/>
        <end position="589"/>
    </location>
</feature>
<keyword evidence="3" id="KW-0547">Nucleotide-binding</keyword>
<evidence type="ECO:0000313" key="10">
    <source>
        <dbReference type="EMBL" id="HIT58448.1"/>
    </source>
</evidence>
<dbReference type="InterPro" id="IPR011527">
    <property type="entry name" value="ABC1_TM_dom"/>
</dbReference>
<evidence type="ECO:0000256" key="5">
    <source>
        <dbReference type="ARBA" id="ARBA00022989"/>
    </source>
</evidence>
<feature type="transmembrane region" description="Helical" evidence="7">
    <location>
        <begin position="159"/>
        <end position="176"/>
    </location>
</feature>
<feature type="transmembrane region" description="Helical" evidence="7">
    <location>
        <begin position="41"/>
        <end position="61"/>
    </location>
</feature>
<proteinExistence type="predicted"/>